<reference evidence="1 2" key="1">
    <citation type="submission" date="2015-09" db="EMBL/GenBank/DDBJ databases">
        <title>Draft Genome Sequence of Bradyrhizobium manausense Strain BR 3351T, a Novel Symbiotic Nitrogen-Fixing Alphaproteobacterium Isolated from Brazilian Amazon Rain Forest.</title>
        <authorList>
            <person name="De Araujo J.L."/>
            <person name="Zilli J.E."/>
        </authorList>
    </citation>
    <scope>NUCLEOTIDE SEQUENCE [LARGE SCALE GENOMIC DNA]</scope>
    <source>
        <strain evidence="1 2">BR3351</strain>
    </source>
</reference>
<keyword evidence="2" id="KW-1185">Reference proteome</keyword>
<dbReference type="EMBL" id="LJYG01000105">
    <property type="protein sequence ID" value="KRQ04926.1"/>
    <property type="molecule type" value="Genomic_DNA"/>
</dbReference>
<protein>
    <submittedName>
        <fullName evidence="1">Uncharacterized protein</fullName>
    </submittedName>
</protein>
<gene>
    <name evidence="1" type="ORF">AOQ71_29175</name>
</gene>
<organism evidence="1 2">
    <name type="scientific">Bradyrhizobium manausense</name>
    <dbReference type="NCBI Taxonomy" id="989370"/>
    <lineage>
        <taxon>Bacteria</taxon>
        <taxon>Pseudomonadati</taxon>
        <taxon>Pseudomonadota</taxon>
        <taxon>Alphaproteobacteria</taxon>
        <taxon>Hyphomicrobiales</taxon>
        <taxon>Nitrobacteraceae</taxon>
        <taxon>Bradyrhizobium</taxon>
    </lineage>
</organism>
<dbReference type="AlphaFoldDB" id="A0A0R3DA61"/>
<dbReference type="OrthoDB" id="9769293at2"/>
<evidence type="ECO:0000313" key="1">
    <source>
        <dbReference type="EMBL" id="KRQ04926.1"/>
    </source>
</evidence>
<name>A0A0R3DA61_9BRAD</name>
<proteinExistence type="predicted"/>
<sequence length="210" mass="23513">MAILMAGYHIAGKTRWRAYAQAEHIHSMAHDHKLPLAQIAEETRMSEREVRQYLDAFNYLVNEVLPHAKNGNATEVLESKFSHALEFFKTKKNEAHREDKSARKVLAKLIATNKIKGAEVREFDKVYSNRKSAAELRKSDFKAAKKTLTKVDPLAGSRALKLVKSVTDALKDLSQSEIAMFKKSAPAKRTVLELREAVQSVAEVIGAVKG</sequence>
<evidence type="ECO:0000313" key="2">
    <source>
        <dbReference type="Proteomes" id="UP000051936"/>
    </source>
</evidence>
<dbReference type="Proteomes" id="UP000051936">
    <property type="component" value="Unassembled WGS sequence"/>
</dbReference>
<dbReference type="RefSeq" id="WP_057754057.1">
    <property type="nucleotide sequence ID" value="NZ_LJYG01000105.1"/>
</dbReference>
<comment type="caution">
    <text evidence="1">The sequence shown here is derived from an EMBL/GenBank/DDBJ whole genome shotgun (WGS) entry which is preliminary data.</text>
</comment>
<accession>A0A0R3DA61</accession>
<dbReference type="STRING" id="989370.AOQ71_29175"/>